<dbReference type="Proteomes" id="UP001280121">
    <property type="component" value="Unassembled WGS sequence"/>
</dbReference>
<evidence type="ECO:0000313" key="1">
    <source>
        <dbReference type="EMBL" id="KAK2650353.1"/>
    </source>
</evidence>
<protein>
    <submittedName>
        <fullName evidence="1">Uncharacterized protein</fullName>
    </submittedName>
</protein>
<gene>
    <name evidence="1" type="ORF">Ddye_017842</name>
</gene>
<dbReference type="GO" id="GO:0043626">
    <property type="term" value="C:PCNA complex"/>
    <property type="evidence" value="ECO:0007669"/>
    <property type="project" value="TreeGrafter"/>
</dbReference>
<name>A0AAD9UA13_9ROSI</name>
<dbReference type="PANTHER" id="PTHR11352">
    <property type="entry name" value="PROLIFERATING CELL NUCLEAR ANTIGEN"/>
    <property type="match status" value="1"/>
</dbReference>
<dbReference type="InterPro" id="IPR046938">
    <property type="entry name" value="DNA_clamp_sf"/>
</dbReference>
<comment type="caution">
    <text evidence="1">The sequence shown here is derived from an EMBL/GenBank/DDBJ whole genome shotgun (WGS) entry which is preliminary data.</text>
</comment>
<dbReference type="GO" id="GO:0003677">
    <property type="term" value="F:DNA binding"/>
    <property type="evidence" value="ECO:0007669"/>
    <property type="project" value="InterPro"/>
</dbReference>
<dbReference type="InterPro" id="IPR000730">
    <property type="entry name" value="Pr_cel_nuc_antig"/>
</dbReference>
<accession>A0AAD9UA13</accession>
<sequence length="252" mass="28351">MLLEFKVSRAIDLKIALEPLTNLARTATIINSSNEVTLLGTILDCHAIAILQISSTEVDHFLFHEGDVAGFDLVMLNRYLHFFSNGNLPVTLSVVEDDGGKLTAMMPNIGFTPYTSLSMGLIQPNPQHVNFLNRERIYDVTVRIRTAKFRAIIMDMARTRRSVDSTIVVTVQKTHVTFRITGVIRILRHCHECVIEGDTGDNPISLEFHVDHLVSIGKAISLSEMVWIYGSYSLLPMLRCRVPPSEISYYFV</sequence>
<dbReference type="GO" id="GO:0030337">
    <property type="term" value="F:DNA polymerase processivity factor activity"/>
    <property type="evidence" value="ECO:0007669"/>
    <property type="project" value="InterPro"/>
</dbReference>
<dbReference type="GO" id="GO:0019985">
    <property type="term" value="P:translesion synthesis"/>
    <property type="evidence" value="ECO:0007669"/>
    <property type="project" value="TreeGrafter"/>
</dbReference>
<dbReference type="GO" id="GO:0006298">
    <property type="term" value="P:mismatch repair"/>
    <property type="evidence" value="ECO:0007669"/>
    <property type="project" value="TreeGrafter"/>
</dbReference>
<proteinExistence type="predicted"/>
<reference evidence="1" key="1">
    <citation type="journal article" date="2023" name="Plant J.">
        <title>Genome sequences and population genomics provide insights into the demographic history, inbreeding, and mutation load of two 'living fossil' tree species of Dipteronia.</title>
        <authorList>
            <person name="Feng Y."/>
            <person name="Comes H.P."/>
            <person name="Chen J."/>
            <person name="Zhu S."/>
            <person name="Lu R."/>
            <person name="Zhang X."/>
            <person name="Li P."/>
            <person name="Qiu J."/>
            <person name="Olsen K.M."/>
            <person name="Qiu Y."/>
        </authorList>
    </citation>
    <scope>NUCLEOTIDE SEQUENCE</scope>
    <source>
        <strain evidence="1">KIB01</strain>
    </source>
</reference>
<organism evidence="1 2">
    <name type="scientific">Dipteronia dyeriana</name>
    <dbReference type="NCBI Taxonomy" id="168575"/>
    <lineage>
        <taxon>Eukaryota</taxon>
        <taxon>Viridiplantae</taxon>
        <taxon>Streptophyta</taxon>
        <taxon>Embryophyta</taxon>
        <taxon>Tracheophyta</taxon>
        <taxon>Spermatophyta</taxon>
        <taxon>Magnoliopsida</taxon>
        <taxon>eudicotyledons</taxon>
        <taxon>Gunneridae</taxon>
        <taxon>Pentapetalae</taxon>
        <taxon>rosids</taxon>
        <taxon>malvids</taxon>
        <taxon>Sapindales</taxon>
        <taxon>Sapindaceae</taxon>
        <taxon>Hippocastanoideae</taxon>
        <taxon>Acereae</taxon>
        <taxon>Dipteronia</taxon>
    </lineage>
</organism>
<evidence type="ECO:0000313" key="2">
    <source>
        <dbReference type="Proteomes" id="UP001280121"/>
    </source>
</evidence>
<dbReference type="GO" id="GO:0006272">
    <property type="term" value="P:leading strand elongation"/>
    <property type="evidence" value="ECO:0007669"/>
    <property type="project" value="TreeGrafter"/>
</dbReference>
<dbReference type="SUPFAM" id="SSF55979">
    <property type="entry name" value="DNA clamp"/>
    <property type="match status" value="1"/>
</dbReference>
<keyword evidence="2" id="KW-1185">Reference proteome</keyword>
<dbReference type="Gene3D" id="3.70.10.10">
    <property type="match status" value="1"/>
</dbReference>
<dbReference type="AlphaFoldDB" id="A0AAD9UA13"/>
<dbReference type="EMBL" id="JANJYI010000005">
    <property type="protein sequence ID" value="KAK2650353.1"/>
    <property type="molecule type" value="Genomic_DNA"/>
</dbReference>
<dbReference type="PANTHER" id="PTHR11352:SF0">
    <property type="entry name" value="PROLIFERATING CELL NUCLEAR ANTIGEN"/>
    <property type="match status" value="1"/>
</dbReference>
<dbReference type="GO" id="GO:0006275">
    <property type="term" value="P:regulation of DNA replication"/>
    <property type="evidence" value="ECO:0007669"/>
    <property type="project" value="InterPro"/>
</dbReference>